<proteinExistence type="predicted"/>
<accession>A0ABV0N4J7</accession>
<name>A0ABV0N4J7_9TELE</name>
<keyword evidence="2" id="KW-1185">Reference proteome</keyword>
<evidence type="ECO:0000313" key="1">
    <source>
        <dbReference type="EMBL" id="MEQ2166293.1"/>
    </source>
</evidence>
<dbReference type="Proteomes" id="UP001476798">
    <property type="component" value="Unassembled WGS sequence"/>
</dbReference>
<sequence length="143" mass="15818">MTERLILSGFDCYCLVICHAVEEELNLSFSCKTVSYGNAPKKQTQQCLFWRTQVEKLLFVSIGRCPGVLNPESLLKLKLLISQSPVSMCDKLNPLLTNNKAKLVHSMGTGTHQRVISARGTMPGPSILVPPIKSNMNHTVGYL</sequence>
<dbReference type="EMBL" id="JAHRIO010023262">
    <property type="protein sequence ID" value="MEQ2166293.1"/>
    <property type="molecule type" value="Genomic_DNA"/>
</dbReference>
<comment type="caution">
    <text evidence="1">The sequence shown here is derived from an EMBL/GenBank/DDBJ whole genome shotgun (WGS) entry which is preliminary data.</text>
</comment>
<protein>
    <submittedName>
        <fullName evidence="1">Uncharacterized protein</fullName>
    </submittedName>
</protein>
<reference evidence="1 2" key="1">
    <citation type="submission" date="2021-06" db="EMBL/GenBank/DDBJ databases">
        <authorList>
            <person name="Palmer J.M."/>
        </authorList>
    </citation>
    <scope>NUCLEOTIDE SEQUENCE [LARGE SCALE GENOMIC DNA]</scope>
    <source>
        <strain evidence="1 2">GA_2019</strain>
        <tissue evidence="1">Muscle</tissue>
    </source>
</reference>
<organism evidence="1 2">
    <name type="scientific">Goodea atripinnis</name>
    <dbReference type="NCBI Taxonomy" id="208336"/>
    <lineage>
        <taxon>Eukaryota</taxon>
        <taxon>Metazoa</taxon>
        <taxon>Chordata</taxon>
        <taxon>Craniata</taxon>
        <taxon>Vertebrata</taxon>
        <taxon>Euteleostomi</taxon>
        <taxon>Actinopterygii</taxon>
        <taxon>Neopterygii</taxon>
        <taxon>Teleostei</taxon>
        <taxon>Neoteleostei</taxon>
        <taxon>Acanthomorphata</taxon>
        <taxon>Ovalentaria</taxon>
        <taxon>Atherinomorphae</taxon>
        <taxon>Cyprinodontiformes</taxon>
        <taxon>Goodeidae</taxon>
        <taxon>Goodea</taxon>
    </lineage>
</organism>
<evidence type="ECO:0000313" key="2">
    <source>
        <dbReference type="Proteomes" id="UP001476798"/>
    </source>
</evidence>
<gene>
    <name evidence="1" type="ORF">GOODEAATRI_026427</name>
</gene>